<evidence type="ECO:0000313" key="2">
    <source>
        <dbReference type="EMBL" id="CAL6012833.1"/>
    </source>
</evidence>
<reference evidence="2 3" key="2">
    <citation type="submission" date="2024-07" db="EMBL/GenBank/DDBJ databases">
        <authorList>
            <person name="Akdeniz Z."/>
        </authorList>
    </citation>
    <scope>NUCLEOTIDE SEQUENCE [LARGE SCALE GENOMIC DNA]</scope>
</reference>
<evidence type="ECO:0000313" key="3">
    <source>
        <dbReference type="Proteomes" id="UP001642409"/>
    </source>
</evidence>
<name>A0AA86QNH7_9EUKA</name>
<dbReference type="Proteomes" id="UP001642409">
    <property type="component" value="Unassembled WGS sequence"/>
</dbReference>
<dbReference type="EMBL" id="CATOUU010000884">
    <property type="protein sequence ID" value="CAI9957227.1"/>
    <property type="molecule type" value="Genomic_DNA"/>
</dbReference>
<sequence>MNCKKIYKSPQNRLLKNCLTRKEITVEINLVNPPNIDETTNQYYNLHTCINLRCGPSPSSKFKRMVKYERASVQMSEIERTIHVAEANNGSNETELQKVIFSQLIQMH</sequence>
<evidence type="ECO:0000313" key="1">
    <source>
        <dbReference type="EMBL" id="CAI9957227.1"/>
    </source>
</evidence>
<accession>A0AA86QNH7</accession>
<gene>
    <name evidence="2" type="ORF">HINF_LOCUS23494</name>
    <name evidence="1" type="ORF">HINF_LOCUS44872</name>
</gene>
<comment type="caution">
    <text evidence="1">The sequence shown here is derived from an EMBL/GenBank/DDBJ whole genome shotgun (WGS) entry which is preliminary data.</text>
</comment>
<keyword evidence="3" id="KW-1185">Reference proteome</keyword>
<proteinExistence type="predicted"/>
<protein>
    <submittedName>
        <fullName evidence="2">Hypothetical_protein</fullName>
    </submittedName>
</protein>
<dbReference type="AlphaFoldDB" id="A0AA86QNH7"/>
<organism evidence="1">
    <name type="scientific">Hexamita inflata</name>
    <dbReference type="NCBI Taxonomy" id="28002"/>
    <lineage>
        <taxon>Eukaryota</taxon>
        <taxon>Metamonada</taxon>
        <taxon>Diplomonadida</taxon>
        <taxon>Hexamitidae</taxon>
        <taxon>Hexamitinae</taxon>
        <taxon>Hexamita</taxon>
    </lineage>
</organism>
<dbReference type="EMBL" id="CAXDID020000067">
    <property type="protein sequence ID" value="CAL6012833.1"/>
    <property type="molecule type" value="Genomic_DNA"/>
</dbReference>
<reference evidence="1" key="1">
    <citation type="submission" date="2023-06" db="EMBL/GenBank/DDBJ databases">
        <authorList>
            <person name="Kurt Z."/>
        </authorList>
    </citation>
    <scope>NUCLEOTIDE SEQUENCE</scope>
</reference>